<reference evidence="2" key="1">
    <citation type="submission" date="2020-08" db="EMBL/GenBank/DDBJ databases">
        <title>Multicomponent nature underlies the extraordinary mechanical properties of spider dragline silk.</title>
        <authorList>
            <person name="Kono N."/>
            <person name="Nakamura H."/>
            <person name="Mori M."/>
            <person name="Yoshida Y."/>
            <person name="Ohtoshi R."/>
            <person name="Malay A.D."/>
            <person name="Moran D.A.P."/>
            <person name="Tomita M."/>
            <person name="Numata K."/>
            <person name="Arakawa K."/>
        </authorList>
    </citation>
    <scope>NUCLEOTIDE SEQUENCE</scope>
</reference>
<keyword evidence="1" id="KW-1133">Transmembrane helix</keyword>
<proteinExistence type="predicted"/>
<dbReference type="EMBL" id="BMAV01017057">
    <property type="protein sequence ID" value="GFY68418.1"/>
    <property type="molecule type" value="Genomic_DNA"/>
</dbReference>
<dbReference type="Proteomes" id="UP000886998">
    <property type="component" value="Unassembled WGS sequence"/>
</dbReference>
<keyword evidence="3" id="KW-1185">Reference proteome</keyword>
<evidence type="ECO:0000313" key="3">
    <source>
        <dbReference type="Proteomes" id="UP000886998"/>
    </source>
</evidence>
<protein>
    <submittedName>
        <fullName evidence="2">Uncharacterized protein</fullName>
    </submittedName>
</protein>
<feature type="transmembrane region" description="Helical" evidence="1">
    <location>
        <begin position="35"/>
        <end position="57"/>
    </location>
</feature>
<comment type="caution">
    <text evidence="2">The sequence shown here is derived from an EMBL/GenBank/DDBJ whole genome shotgun (WGS) entry which is preliminary data.</text>
</comment>
<name>A0A8X7CGR8_9ARAC</name>
<evidence type="ECO:0000313" key="2">
    <source>
        <dbReference type="EMBL" id="GFY68418.1"/>
    </source>
</evidence>
<accession>A0A8X7CGR8</accession>
<organism evidence="2 3">
    <name type="scientific">Trichonephila inaurata madagascariensis</name>
    <dbReference type="NCBI Taxonomy" id="2747483"/>
    <lineage>
        <taxon>Eukaryota</taxon>
        <taxon>Metazoa</taxon>
        <taxon>Ecdysozoa</taxon>
        <taxon>Arthropoda</taxon>
        <taxon>Chelicerata</taxon>
        <taxon>Arachnida</taxon>
        <taxon>Araneae</taxon>
        <taxon>Araneomorphae</taxon>
        <taxon>Entelegynae</taxon>
        <taxon>Araneoidea</taxon>
        <taxon>Nephilidae</taxon>
        <taxon>Trichonephila</taxon>
        <taxon>Trichonephila inaurata</taxon>
    </lineage>
</organism>
<keyword evidence="1" id="KW-0472">Membrane</keyword>
<keyword evidence="1" id="KW-0812">Transmembrane</keyword>
<gene>
    <name evidence="2" type="ORF">TNIN_23701</name>
</gene>
<dbReference type="AlphaFoldDB" id="A0A8X7CGR8"/>
<evidence type="ECO:0000256" key="1">
    <source>
        <dbReference type="SAM" id="Phobius"/>
    </source>
</evidence>
<sequence>MNAGWMAQNNHNCSCRLAVFRAMVFDAAYGRMVRWLWRFPSIVAAVLGKGLSITGIVRHLVVKLSISLVINLLKVSRIIFIYRTHWLRNSGSGHQKNHESL</sequence>